<comment type="similarity">
    <text evidence="1">Belongs to the sulfatase family.</text>
</comment>
<dbReference type="InterPro" id="IPR006311">
    <property type="entry name" value="TAT_signal"/>
</dbReference>
<keyword evidence="8" id="KW-1185">Reference proteome</keyword>
<dbReference type="InterPro" id="IPR000917">
    <property type="entry name" value="Sulfatase_N"/>
</dbReference>
<dbReference type="EMBL" id="JAAGRQ010000012">
    <property type="protein sequence ID" value="NDY55973.1"/>
    <property type="molecule type" value="Genomic_DNA"/>
</dbReference>
<dbReference type="Proteomes" id="UP000469724">
    <property type="component" value="Unassembled WGS sequence"/>
</dbReference>
<gene>
    <name evidence="7" type="ORF">G3N56_04340</name>
</gene>
<dbReference type="PROSITE" id="PS00523">
    <property type="entry name" value="SULFATASE_1"/>
    <property type="match status" value="1"/>
</dbReference>
<dbReference type="CDD" id="cd16035">
    <property type="entry name" value="sulfatase_like"/>
    <property type="match status" value="1"/>
</dbReference>
<dbReference type="PANTHER" id="PTHR42693">
    <property type="entry name" value="ARYLSULFATASE FAMILY MEMBER"/>
    <property type="match status" value="1"/>
</dbReference>
<keyword evidence="3 7" id="KW-0378">Hydrolase</keyword>
<evidence type="ECO:0000256" key="4">
    <source>
        <dbReference type="ARBA" id="ARBA00022837"/>
    </source>
</evidence>
<keyword evidence="4" id="KW-0106">Calcium</keyword>
<accession>A0A7K3NJK0</accession>
<dbReference type="GO" id="GO:0016740">
    <property type="term" value="F:transferase activity"/>
    <property type="evidence" value="ECO:0007669"/>
    <property type="project" value="UniProtKB-KW"/>
</dbReference>
<dbReference type="PANTHER" id="PTHR42693:SF53">
    <property type="entry name" value="ENDO-4-O-SULFATASE"/>
    <property type="match status" value="1"/>
</dbReference>
<dbReference type="GO" id="GO:0051536">
    <property type="term" value="F:iron-sulfur cluster binding"/>
    <property type="evidence" value="ECO:0007669"/>
    <property type="project" value="UniProtKB-KW"/>
</dbReference>
<keyword evidence="7" id="KW-0808">Transferase</keyword>
<dbReference type="Gene3D" id="3.40.720.10">
    <property type="entry name" value="Alkaline Phosphatase, subunit A"/>
    <property type="match status" value="1"/>
</dbReference>
<keyword evidence="2" id="KW-0479">Metal-binding</keyword>
<evidence type="ECO:0000313" key="7">
    <source>
        <dbReference type="EMBL" id="NDY55973.1"/>
    </source>
</evidence>
<comment type="caution">
    <text evidence="7">The sequence shown here is derived from an EMBL/GenBank/DDBJ whole genome shotgun (WGS) entry which is preliminary data.</text>
</comment>
<dbReference type="SUPFAM" id="SSF53649">
    <property type="entry name" value="Alkaline phosphatase-like"/>
    <property type="match status" value="1"/>
</dbReference>
<evidence type="ECO:0000256" key="3">
    <source>
        <dbReference type="ARBA" id="ARBA00022801"/>
    </source>
</evidence>
<dbReference type="PROSITE" id="PS51318">
    <property type="entry name" value="TAT"/>
    <property type="match status" value="1"/>
</dbReference>
<dbReference type="GO" id="GO:0046872">
    <property type="term" value="F:metal ion binding"/>
    <property type="evidence" value="ECO:0007669"/>
    <property type="project" value="UniProtKB-KW"/>
</dbReference>
<reference evidence="7 8" key="1">
    <citation type="submission" date="2020-02" db="EMBL/GenBank/DDBJ databases">
        <title>Comparative genomics of sulfur disproportionating microorganisms.</title>
        <authorList>
            <person name="Ward L.M."/>
            <person name="Bertran E."/>
            <person name="Johnston D.T."/>
        </authorList>
    </citation>
    <scope>NUCLEOTIDE SEQUENCE [LARGE SCALE GENOMIC DNA]</scope>
    <source>
        <strain evidence="7 8">DSM 3696</strain>
    </source>
</reference>
<keyword evidence="5" id="KW-0411">Iron-sulfur</keyword>
<dbReference type="InterPro" id="IPR024607">
    <property type="entry name" value="Sulfatase_CS"/>
</dbReference>
<dbReference type="InterPro" id="IPR050738">
    <property type="entry name" value="Sulfatase"/>
</dbReference>
<dbReference type="AlphaFoldDB" id="A0A7K3NJK0"/>
<feature type="domain" description="Sulfatase N-terminal" evidence="6">
    <location>
        <begin position="49"/>
        <end position="403"/>
    </location>
</feature>
<sequence>MSPNENQSLTRRQFLKGAAQALTVGMVAQALPGLGNAPAGADTAFPARPNILMLLTDQERSPRNWPDGWAESHLTKARKRLLDNGLDFSRAFCSASMCSPSRGCLFTGLYPAQHGVVLTLTEDGENSDNEVTLSPQLRNLGNLLAESGYDVQLRGKWHLSKSADGHCPTTADLAGFGFNGWVPTEAGQYLSADTFGGGCADEDQGIVDDAIAFLQTKTPASTQQTPFFLVVSLANPHDILSYPTIINDESCPESYNNTADFDMGIALPASRTDDLAKKPGVQTQARELYAYGLGPLIEEDKQLKYVNFYAYLQTIVDGQLETILQTLEDQGLTDSTLVVRTADHGELGLSHDGLRQKMFNIYEECLNIPFIFSNPVLFPAARQTSAYATLVDVLPTLASLCGVPQWKWSYLPGRDLSQILLGTTTSVQDTILFTFDDEYAGLSGKPPFITEPCHIRCIITTDADGEWKYARYFDPGGVAAEEYEMYRLADGDGNPVDPLEMDNVANSASPNYAAYAAKRAALADLLAQVEAERLGPVTPPGPPVGGANLLLLGD</sequence>
<dbReference type="InterPro" id="IPR017850">
    <property type="entry name" value="Alkaline_phosphatase_core_sf"/>
</dbReference>
<evidence type="ECO:0000256" key="1">
    <source>
        <dbReference type="ARBA" id="ARBA00008779"/>
    </source>
</evidence>
<dbReference type="RefSeq" id="WP_163301027.1">
    <property type="nucleotide sequence ID" value="NZ_JAAGRQ010000012.1"/>
</dbReference>
<keyword evidence="5" id="KW-0408">Iron</keyword>
<protein>
    <submittedName>
        <fullName evidence="7">Sulfatase-like hydrolase/transferase</fullName>
    </submittedName>
</protein>
<name>A0A7K3NJK0_9BACT</name>
<evidence type="ECO:0000256" key="2">
    <source>
        <dbReference type="ARBA" id="ARBA00022723"/>
    </source>
</evidence>
<dbReference type="Pfam" id="PF00884">
    <property type="entry name" value="Sulfatase"/>
    <property type="match status" value="1"/>
</dbReference>
<organism evidence="7 8">
    <name type="scientific">Desulfolutivibrio sulfodismutans</name>
    <dbReference type="NCBI Taxonomy" id="63561"/>
    <lineage>
        <taxon>Bacteria</taxon>
        <taxon>Pseudomonadati</taxon>
        <taxon>Thermodesulfobacteriota</taxon>
        <taxon>Desulfovibrionia</taxon>
        <taxon>Desulfovibrionales</taxon>
        <taxon>Desulfovibrionaceae</taxon>
        <taxon>Desulfolutivibrio</taxon>
    </lineage>
</organism>
<proteinExistence type="inferred from homology"/>
<dbReference type="GO" id="GO:0004065">
    <property type="term" value="F:arylsulfatase activity"/>
    <property type="evidence" value="ECO:0007669"/>
    <property type="project" value="TreeGrafter"/>
</dbReference>
<evidence type="ECO:0000259" key="6">
    <source>
        <dbReference type="Pfam" id="PF00884"/>
    </source>
</evidence>
<evidence type="ECO:0000256" key="5">
    <source>
        <dbReference type="ARBA" id="ARBA00023014"/>
    </source>
</evidence>
<evidence type="ECO:0000313" key="8">
    <source>
        <dbReference type="Proteomes" id="UP000469724"/>
    </source>
</evidence>